<dbReference type="Proteomes" id="UP001164250">
    <property type="component" value="Chromosome 3"/>
</dbReference>
<reference evidence="2" key="1">
    <citation type="journal article" date="2023" name="G3 (Bethesda)">
        <title>Genome assembly and association tests identify interacting loci associated with vigor, precocity, and sex in interspecific pistachio rootstocks.</title>
        <authorList>
            <person name="Palmer W."/>
            <person name="Jacygrad E."/>
            <person name="Sagayaradj S."/>
            <person name="Cavanaugh K."/>
            <person name="Han R."/>
            <person name="Bertier L."/>
            <person name="Beede B."/>
            <person name="Kafkas S."/>
            <person name="Golino D."/>
            <person name="Preece J."/>
            <person name="Michelmore R."/>
        </authorList>
    </citation>
    <scope>NUCLEOTIDE SEQUENCE [LARGE SCALE GENOMIC DNA]</scope>
</reference>
<proteinExistence type="predicted"/>
<comment type="caution">
    <text evidence="1">The sequence shown here is derived from an EMBL/GenBank/DDBJ whole genome shotgun (WGS) entry which is preliminary data.</text>
</comment>
<organism evidence="1 2">
    <name type="scientific">Pistacia atlantica</name>
    <dbReference type="NCBI Taxonomy" id="434234"/>
    <lineage>
        <taxon>Eukaryota</taxon>
        <taxon>Viridiplantae</taxon>
        <taxon>Streptophyta</taxon>
        <taxon>Embryophyta</taxon>
        <taxon>Tracheophyta</taxon>
        <taxon>Spermatophyta</taxon>
        <taxon>Magnoliopsida</taxon>
        <taxon>eudicotyledons</taxon>
        <taxon>Gunneridae</taxon>
        <taxon>Pentapetalae</taxon>
        <taxon>rosids</taxon>
        <taxon>malvids</taxon>
        <taxon>Sapindales</taxon>
        <taxon>Anacardiaceae</taxon>
        <taxon>Pistacia</taxon>
    </lineage>
</organism>
<keyword evidence="2" id="KW-1185">Reference proteome</keyword>
<gene>
    <name evidence="1" type="ORF">Patl1_06083</name>
</gene>
<sequence length="89" mass="10213">MLLTDLELDTVKDDLLWKSSLEIKMATNICQNLGELLDELCVLIHHPKGTDDMRTDIHDYLEEYIDTVNAVIYNKKGKRNGRAFGICKC</sequence>
<evidence type="ECO:0000313" key="2">
    <source>
        <dbReference type="Proteomes" id="UP001164250"/>
    </source>
</evidence>
<dbReference type="EMBL" id="CM047899">
    <property type="protein sequence ID" value="KAJ0102295.1"/>
    <property type="molecule type" value="Genomic_DNA"/>
</dbReference>
<accession>A0ACC1BTL3</accession>
<protein>
    <submittedName>
        <fullName evidence="1">Uncharacterized protein</fullName>
    </submittedName>
</protein>
<name>A0ACC1BTL3_9ROSI</name>
<evidence type="ECO:0000313" key="1">
    <source>
        <dbReference type="EMBL" id="KAJ0102295.1"/>
    </source>
</evidence>